<evidence type="ECO:0000256" key="1">
    <source>
        <dbReference type="ARBA" id="ARBA00023015"/>
    </source>
</evidence>
<dbReference type="SUPFAM" id="SSF46689">
    <property type="entry name" value="Homeodomain-like"/>
    <property type="match status" value="1"/>
</dbReference>
<dbReference type="RefSeq" id="WP_114279740.1">
    <property type="nucleotide sequence ID" value="NZ_QPJY01000004.1"/>
</dbReference>
<dbReference type="InterPro" id="IPR001647">
    <property type="entry name" value="HTH_TetR"/>
</dbReference>
<comment type="caution">
    <text evidence="6">The sequence shown here is derived from an EMBL/GenBank/DDBJ whole genome shotgun (WGS) entry which is preliminary data.</text>
</comment>
<dbReference type="PRINTS" id="PR00455">
    <property type="entry name" value="HTHTETR"/>
</dbReference>
<dbReference type="Proteomes" id="UP000252707">
    <property type="component" value="Unassembled WGS sequence"/>
</dbReference>
<evidence type="ECO:0000259" key="5">
    <source>
        <dbReference type="PROSITE" id="PS50977"/>
    </source>
</evidence>
<gene>
    <name evidence="6" type="ORF">DFQ59_104199</name>
</gene>
<accession>A0A369CAL1</accession>
<dbReference type="OrthoDB" id="4541465at2"/>
<dbReference type="Pfam" id="PF16925">
    <property type="entry name" value="TetR_C_13"/>
    <property type="match status" value="1"/>
</dbReference>
<dbReference type="PANTHER" id="PTHR47506:SF1">
    <property type="entry name" value="HTH-TYPE TRANSCRIPTIONAL REGULATOR YJDC"/>
    <property type="match status" value="1"/>
</dbReference>
<dbReference type="Gene3D" id="1.10.357.10">
    <property type="entry name" value="Tetracycline Repressor, domain 2"/>
    <property type="match status" value="1"/>
</dbReference>
<dbReference type="PANTHER" id="PTHR47506">
    <property type="entry name" value="TRANSCRIPTIONAL REGULATORY PROTEIN"/>
    <property type="match status" value="1"/>
</dbReference>
<evidence type="ECO:0000313" key="6">
    <source>
        <dbReference type="EMBL" id="RCX30763.1"/>
    </source>
</evidence>
<reference evidence="6 7" key="1">
    <citation type="submission" date="2018-07" db="EMBL/GenBank/DDBJ databases">
        <title>Genomic Encyclopedia of Type Strains, Phase IV (KMG-IV): sequencing the most valuable type-strain genomes for metagenomic binning, comparative biology and taxonomic classification.</title>
        <authorList>
            <person name="Goeker M."/>
        </authorList>
    </citation>
    <scope>NUCLEOTIDE SEQUENCE [LARGE SCALE GENOMIC DNA]</scope>
    <source>
        <strain evidence="6 7">DSM 26407</strain>
    </source>
</reference>
<dbReference type="InterPro" id="IPR011075">
    <property type="entry name" value="TetR_C"/>
</dbReference>
<organism evidence="6 7">
    <name type="scientific">Thioalbus denitrificans</name>
    <dbReference type="NCBI Taxonomy" id="547122"/>
    <lineage>
        <taxon>Bacteria</taxon>
        <taxon>Pseudomonadati</taxon>
        <taxon>Pseudomonadota</taxon>
        <taxon>Gammaproteobacteria</taxon>
        <taxon>Chromatiales</taxon>
        <taxon>Ectothiorhodospiraceae</taxon>
        <taxon>Thioalbus</taxon>
    </lineage>
</organism>
<dbReference type="InterPro" id="IPR036271">
    <property type="entry name" value="Tet_transcr_reg_TetR-rel_C_sf"/>
</dbReference>
<keyword evidence="1" id="KW-0805">Transcription regulation</keyword>
<name>A0A369CAL1_9GAMM</name>
<sequence>MKPESDTRRRIIDSAADLFHARSYGEVGVAAICAHAGVTKGSFFHFFPSKRDLALAVMDRYREQFSEEIFARALDPRLPPLERLDRFVEVLHAFQKSRAETAGHMPGCPFGNLAMEQGTQDEILRRKVDGILRALAGHFETLVAEAVERGDIEADVDPAATAEAMMGYLEGIQLLAKARNDPEMLRRLGPVVKTIRVLKSG</sequence>
<proteinExistence type="predicted"/>
<keyword evidence="3" id="KW-0804">Transcription</keyword>
<dbReference type="InterPro" id="IPR009057">
    <property type="entry name" value="Homeodomain-like_sf"/>
</dbReference>
<keyword evidence="7" id="KW-1185">Reference proteome</keyword>
<dbReference type="SUPFAM" id="SSF48498">
    <property type="entry name" value="Tetracyclin repressor-like, C-terminal domain"/>
    <property type="match status" value="1"/>
</dbReference>
<feature type="domain" description="HTH tetR-type" evidence="5">
    <location>
        <begin position="5"/>
        <end position="65"/>
    </location>
</feature>
<keyword evidence="2 4" id="KW-0238">DNA-binding</keyword>
<dbReference type="GO" id="GO:0003677">
    <property type="term" value="F:DNA binding"/>
    <property type="evidence" value="ECO:0007669"/>
    <property type="project" value="UniProtKB-UniRule"/>
</dbReference>
<evidence type="ECO:0000256" key="4">
    <source>
        <dbReference type="PROSITE-ProRule" id="PRU00335"/>
    </source>
</evidence>
<protein>
    <submittedName>
        <fullName evidence="6">TetR family transcriptional regulator</fullName>
    </submittedName>
</protein>
<evidence type="ECO:0000256" key="2">
    <source>
        <dbReference type="ARBA" id="ARBA00023125"/>
    </source>
</evidence>
<dbReference type="EMBL" id="QPJY01000004">
    <property type="protein sequence ID" value="RCX30763.1"/>
    <property type="molecule type" value="Genomic_DNA"/>
</dbReference>
<dbReference type="Pfam" id="PF00440">
    <property type="entry name" value="TetR_N"/>
    <property type="match status" value="1"/>
</dbReference>
<feature type="DNA-binding region" description="H-T-H motif" evidence="4">
    <location>
        <begin position="28"/>
        <end position="47"/>
    </location>
</feature>
<evidence type="ECO:0000313" key="7">
    <source>
        <dbReference type="Proteomes" id="UP000252707"/>
    </source>
</evidence>
<evidence type="ECO:0000256" key="3">
    <source>
        <dbReference type="ARBA" id="ARBA00023163"/>
    </source>
</evidence>
<dbReference type="PROSITE" id="PS50977">
    <property type="entry name" value="HTH_TETR_2"/>
    <property type="match status" value="1"/>
</dbReference>
<dbReference type="AlphaFoldDB" id="A0A369CAL1"/>